<keyword evidence="3" id="KW-0863">Zinc-finger</keyword>
<sequence>MAYNYLSDLKGDAENWVIKVRICRLWDSVSTKDNTLLSMDMVLSDEKGNLMHAAVTTNIYPYRPVASNLRLLFLATTGVEALGEAEAVACIPKYGFQFVNQAALRSRADDVNTLSDIVGCFCGFGEIEVVGAGRRKRDIRIFTDYSVTSTVTLWGKLGELFDPTLYTLQDDGPYVIIVSSVTVKTYQGALTFATTSGSRVYVNPDVDYVTSVRERFSALSPKVVAIEGPATSKLTPEEAMFINRMSVESLVNATCGGELKVEGVTLKARITAINNHSGWYYVSCKSCVRKAVPRDGVYICNGYGEPVDYPLALFRVNVQVEDGSGSTSLVLFNSTVERLLDISAKKIINKMPPGDTSVPSELQPLLGKELVFKLKLNKYNLVDGLQDCGVSAVYTPVGELESAHAKNALVAVGAYLVEPPADAADVPESDNTRKRKLSPVIGDAPGGSNGTP</sequence>
<proteinExistence type="inferred from homology"/>
<dbReference type="InterPro" id="IPR012340">
    <property type="entry name" value="NA-bd_OB-fold"/>
</dbReference>
<dbReference type="EMBL" id="JAUIZM010000005">
    <property type="protein sequence ID" value="KAK1382849.1"/>
    <property type="molecule type" value="Genomic_DNA"/>
</dbReference>
<dbReference type="InterPro" id="IPR003871">
    <property type="entry name" value="RFA1B/D_OB_1st"/>
</dbReference>
<evidence type="ECO:0000256" key="4">
    <source>
        <dbReference type="ARBA" id="ARBA00022833"/>
    </source>
</evidence>
<gene>
    <name evidence="9" type="ORF">POM88_020584</name>
</gene>
<feature type="domain" description="Replication factor A C-terminal" evidence="8">
    <location>
        <begin position="265"/>
        <end position="378"/>
    </location>
</feature>
<evidence type="ECO:0000256" key="6">
    <source>
        <dbReference type="SAM" id="MobiDB-lite"/>
    </source>
</evidence>
<dbReference type="PANTHER" id="PTHR47165">
    <property type="entry name" value="OS03G0429900 PROTEIN"/>
    <property type="match status" value="1"/>
</dbReference>
<dbReference type="GO" id="GO:0008270">
    <property type="term" value="F:zinc ion binding"/>
    <property type="evidence" value="ECO:0007669"/>
    <property type="project" value="UniProtKB-KW"/>
</dbReference>
<feature type="region of interest" description="Disordered" evidence="6">
    <location>
        <begin position="422"/>
        <end position="452"/>
    </location>
</feature>
<comment type="caution">
    <text evidence="9">The sequence shown here is derived from an EMBL/GenBank/DDBJ whole genome shotgun (WGS) entry which is preliminary data.</text>
</comment>
<dbReference type="PANTHER" id="PTHR47165:SF4">
    <property type="entry name" value="OS03G0429900 PROTEIN"/>
    <property type="match status" value="1"/>
</dbReference>
<evidence type="ECO:0000313" key="10">
    <source>
        <dbReference type="Proteomes" id="UP001237642"/>
    </source>
</evidence>
<feature type="domain" description="Replication protein A 70 kDa DNA-binding subunit B/D first OB fold" evidence="7">
    <location>
        <begin position="3"/>
        <end position="59"/>
    </location>
</feature>
<dbReference type="InterPro" id="IPR047192">
    <property type="entry name" value="Euk_RPA1_DBD_C"/>
</dbReference>
<dbReference type="Pfam" id="PF08646">
    <property type="entry name" value="Rep_fac-A_C"/>
    <property type="match status" value="1"/>
</dbReference>
<keyword evidence="10" id="KW-1185">Reference proteome</keyword>
<dbReference type="Gene3D" id="2.40.50.140">
    <property type="entry name" value="Nucleic acid-binding proteins"/>
    <property type="match status" value="2"/>
</dbReference>
<evidence type="ECO:0000256" key="3">
    <source>
        <dbReference type="ARBA" id="ARBA00022771"/>
    </source>
</evidence>
<evidence type="ECO:0000256" key="2">
    <source>
        <dbReference type="ARBA" id="ARBA00022723"/>
    </source>
</evidence>
<dbReference type="Proteomes" id="UP001237642">
    <property type="component" value="Unassembled WGS sequence"/>
</dbReference>
<dbReference type="CDD" id="cd04481">
    <property type="entry name" value="RPA1_DBD_B_like"/>
    <property type="match status" value="1"/>
</dbReference>
<keyword evidence="5" id="KW-0238">DNA-binding</keyword>
<comment type="similarity">
    <text evidence="1">Belongs to the replication factor A protein 1 family.</text>
</comment>
<protein>
    <recommendedName>
        <fullName evidence="11">Replication factor A C-terminal domain-containing protein</fullName>
    </recommendedName>
</protein>
<evidence type="ECO:0000259" key="8">
    <source>
        <dbReference type="Pfam" id="PF08646"/>
    </source>
</evidence>
<accession>A0AAD8MS34</accession>
<evidence type="ECO:0008006" key="11">
    <source>
        <dbReference type="Google" id="ProtNLM"/>
    </source>
</evidence>
<name>A0AAD8MS34_9APIA</name>
<dbReference type="AlphaFoldDB" id="A0AAD8MS34"/>
<dbReference type="CDD" id="cd04476">
    <property type="entry name" value="RPA1_DBD_C"/>
    <property type="match status" value="1"/>
</dbReference>
<keyword evidence="4" id="KW-0862">Zinc</keyword>
<evidence type="ECO:0000256" key="1">
    <source>
        <dbReference type="ARBA" id="ARBA00005690"/>
    </source>
</evidence>
<dbReference type="SUPFAM" id="SSF50249">
    <property type="entry name" value="Nucleic acid-binding proteins"/>
    <property type="match status" value="2"/>
</dbReference>
<dbReference type="GO" id="GO:0003677">
    <property type="term" value="F:DNA binding"/>
    <property type="evidence" value="ECO:0007669"/>
    <property type="project" value="UniProtKB-KW"/>
</dbReference>
<dbReference type="InterPro" id="IPR013955">
    <property type="entry name" value="Rep_factor-A_C"/>
</dbReference>
<organism evidence="9 10">
    <name type="scientific">Heracleum sosnowskyi</name>
    <dbReference type="NCBI Taxonomy" id="360622"/>
    <lineage>
        <taxon>Eukaryota</taxon>
        <taxon>Viridiplantae</taxon>
        <taxon>Streptophyta</taxon>
        <taxon>Embryophyta</taxon>
        <taxon>Tracheophyta</taxon>
        <taxon>Spermatophyta</taxon>
        <taxon>Magnoliopsida</taxon>
        <taxon>eudicotyledons</taxon>
        <taxon>Gunneridae</taxon>
        <taxon>Pentapetalae</taxon>
        <taxon>asterids</taxon>
        <taxon>campanulids</taxon>
        <taxon>Apiales</taxon>
        <taxon>Apiaceae</taxon>
        <taxon>Apioideae</taxon>
        <taxon>apioid superclade</taxon>
        <taxon>Tordylieae</taxon>
        <taxon>Tordyliinae</taxon>
        <taxon>Heracleum</taxon>
    </lineage>
</organism>
<evidence type="ECO:0000256" key="5">
    <source>
        <dbReference type="ARBA" id="ARBA00023125"/>
    </source>
</evidence>
<dbReference type="Pfam" id="PF02721">
    <property type="entry name" value="DUF223"/>
    <property type="match status" value="1"/>
</dbReference>
<reference evidence="9" key="1">
    <citation type="submission" date="2023-02" db="EMBL/GenBank/DDBJ databases">
        <title>Genome of toxic invasive species Heracleum sosnowskyi carries increased number of genes despite the absence of recent whole-genome duplications.</title>
        <authorList>
            <person name="Schelkunov M."/>
            <person name="Shtratnikova V."/>
            <person name="Makarenko M."/>
            <person name="Klepikova A."/>
            <person name="Omelchenko D."/>
            <person name="Novikova G."/>
            <person name="Obukhova E."/>
            <person name="Bogdanov V."/>
            <person name="Penin A."/>
            <person name="Logacheva M."/>
        </authorList>
    </citation>
    <scope>NUCLEOTIDE SEQUENCE</scope>
    <source>
        <strain evidence="9">Hsosn_3</strain>
        <tissue evidence="9">Leaf</tissue>
    </source>
</reference>
<keyword evidence="2" id="KW-0479">Metal-binding</keyword>
<evidence type="ECO:0000313" key="9">
    <source>
        <dbReference type="EMBL" id="KAK1382849.1"/>
    </source>
</evidence>
<reference evidence="9" key="2">
    <citation type="submission" date="2023-05" db="EMBL/GenBank/DDBJ databases">
        <authorList>
            <person name="Schelkunov M.I."/>
        </authorList>
    </citation>
    <scope>NUCLEOTIDE SEQUENCE</scope>
    <source>
        <strain evidence="9">Hsosn_3</strain>
        <tissue evidence="9">Leaf</tissue>
    </source>
</reference>
<evidence type="ECO:0000259" key="7">
    <source>
        <dbReference type="Pfam" id="PF02721"/>
    </source>
</evidence>